<comment type="caution">
    <text evidence="7">The sequence shown here is derived from an EMBL/GenBank/DDBJ whole genome shotgun (WGS) entry which is preliminary data.</text>
</comment>
<evidence type="ECO:0000256" key="4">
    <source>
        <dbReference type="ARBA" id="ARBA00022729"/>
    </source>
</evidence>
<dbReference type="InterPro" id="IPR050490">
    <property type="entry name" value="Bact_solute-bd_prot1"/>
</dbReference>
<accession>A0ABT1C739</accession>
<protein>
    <submittedName>
        <fullName evidence="7">Extracellular solute-binding protein</fullName>
    </submittedName>
</protein>
<keyword evidence="3" id="KW-0813">Transport</keyword>
<organism evidence="7 8">
    <name type="scientific">Mesorhizobium liriopis</name>
    <dbReference type="NCBI Taxonomy" id="2953882"/>
    <lineage>
        <taxon>Bacteria</taxon>
        <taxon>Pseudomonadati</taxon>
        <taxon>Pseudomonadota</taxon>
        <taxon>Alphaproteobacteria</taxon>
        <taxon>Hyphomicrobiales</taxon>
        <taxon>Phyllobacteriaceae</taxon>
        <taxon>Mesorhizobium</taxon>
    </lineage>
</organism>
<comment type="similarity">
    <text evidence="2">Belongs to the bacterial solute-binding protein 1 family.</text>
</comment>
<reference evidence="7 8" key="1">
    <citation type="submission" date="2022-06" db="EMBL/GenBank/DDBJ databases">
        <title>Mesorhizobium sp. strain RP14 Genome sequencing and assembly.</title>
        <authorList>
            <person name="Kim I."/>
        </authorList>
    </citation>
    <scope>NUCLEOTIDE SEQUENCE [LARGE SCALE GENOMIC DNA]</scope>
    <source>
        <strain evidence="8">RP14(2022)</strain>
    </source>
</reference>
<name>A0ABT1C739_9HYPH</name>
<keyword evidence="5" id="KW-0574">Periplasm</keyword>
<dbReference type="Pfam" id="PF01547">
    <property type="entry name" value="SBP_bac_1"/>
    <property type="match status" value="1"/>
</dbReference>
<gene>
    <name evidence="7" type="ORF">NGM99_10885</name>
</gene>
<evidence type="ECO:0000256" key="3">
    <source>
        <dbReference type="ARBA" id="ARBA00022448"/>
    </source>
</evidence>
<dbReference type="EMBL" id="JAMXQS010000005">
    <property type="protein sequence ID" value="MCO6050288.1"/>
    <property type="molecule type" value="Genomic_DNA"/>
</dbReference>
<evidence type="ECO:0000256" key="6">
    <source>
        <dbReference type="SAM" id="SignalP"/>
    </source>
</evidence>
<feature type="chain" id="PRO_5046074095" evidence="6">
    <location>
        <begin position="26"/>
        <end position="413"/>
    </location>
</feature>
<evidence type="ECO:0000256" key="2">
    <source>
        <dbReference type="ARBA" id="ARBA00008520"/>
    </source>
</evidence>
<evidence type="ECO:0000313" key="8">
    <source>
        <dbReference type="Proteomes" id="UP001205906"/>
    </source>
</evidence>
<proteinExistence type="inferred from homology"/>
<dbReference type="PANTHER" id="PTHR43649">
    <property type="entry name" value="ARABINOSE-BINDING PROTEIN-RELATED"/>
    <property type="match status" value="1"/>
</dbReference>
<feature type="signal peptide" evidence="6">
    <location>
        <begin position="1"/>
        <end position="25"/>
    </location>
</feature>
<dbReference type="InterPro" id="IPR006059">
    <property type="entry name" value="SBP"/>
</dbReference>
<dbReference type="PANTHER" id="PTHR43649:SF14">
    <property type="entry name" value="BLR3389 PROTEIN"/>
    <property type="match status" value="1"/>
</dbReference>
<evidence type="ECO:0000313" key="7">
    <source>
        <dbReference type="EMBL" id="MCO6050288.1"/>
    </source>
</evidence>
<dbReference type="SUPFAM" id="SSF53850">
    <property type="entry name" value="Periplasmic binding protein-like II"/>
    <property type="match status" value="1"/>
</dbReference>
<evidence type="ECO:0000256" key="5">
    <source>
        <dbReference type="ARBA" id="ARBA00022764"/>
    </source>
</evidence>
<dbReference type="InterPro" id="IPR006061">
    <property type="entry name" value="SBP_1_CS"/>
</dbReference>
<comment type="subcellular location">
    <subcellularLocation>
        <location evidence="1">Periplasm</location>
    </subcellularLocation>
</comment>
<keyword evidence="4 6" id="KW-0732">Signal</keyword>
<evidence type="ECO:0000256" key="1">
    <source>
        <dbReference type="ARBA" id="ARBA00004418"/>
    </source>
</evidence>
<dbReference type="Proteomes" id="UP001205906">
    <property type="component" value="Unassembled WGS sequence"/>
</dbReference>
<keyword evidence="8" id="KW-1185">Reference proteome</keyword>
<dbReference type="RefSeq" id="WP_252818811.1">
    <property type="nucleotide sequence ID" value="NZ_JAMXQS010000005.1"/>
</dbReference>
<dbReference type="PROSITE" id="PS01037">
    <property type="entry name" value="SBP_BACTERIAL_1"/>
    <property type="match status" value="1"/>
</dbReference>
<sequence>MQSRQWITGALAGVAMVLGISGASAADVPLYHDKGFWSQQFQVVGDAAGEKTGVRIVQNSYAPPEQYKAFVQSSIASGSPPDLFTWWTGQTMNELVATGQVAPLDDVWEKLVASGEYDQSTQDLFKVDGKTYAVPFSVARWVVLYNKKMFADQGLSEPKTWEELMAAADKLKAAGITPFNATVQEGWRGFIWFSELMIRTDPEAYKGLFNGTVAYDSPAVEKVFQLWSDMYAKGYFTDPRSNEEPQDFARGKAAMYLIGEWGEGLVDAAGLKPDADFGAFIMPNMDPKLPSAVVVEAGPMVVSVAGKEKPDIMTALNFWTSVDGANVWSKASGNFIGNTKADAPNPTVAKISADMKTNNTVAMQRWWEAVPPDLQGELVAELNGFLLNPTMDNAKMIMGRMQALNADYWEAKQ</sequence>
<dbReference type="Gene3D" id="3.40.190.10">
    <property type="entry name" value="Periplasmic binding protein-like II"/>
    <property type="match status" value="2"/>
</dbReference>